<sequence>MVQTRNADNQRLKPKQILANAAVQNLIHYYKHQHEGPKKLADDESSSFRTCMSPILESPTPGSLFTKPPIDSTRVPNRADDNLLYHDPTLTAFAQLAAFKLQCNRAIISLIDSNIRYILSEATKSVSLKSPHRADSGDGLFLGARFLDRAWGMCPETIEFFQDEDGSVSKTESFNNIARHEFGEENLKTLQEIASTVARHLELVQAQKNLERSKDMVKALGLFAEGKPTLRQWWTDAFNRRASVVEAREAQKEEPTPEFK</sequence>
<dbReference type="EMBL" id="AGUE01000004">
    <property type="protein sequence ID" value="EHL03764.1"/>
    <property type="molecule type" value="Genomic_DNA"/>
</dbReference>
<keyword evidence="2" id="KW-1185">Reference proteome</keyword>
<protein>
    <submittedName>
        <fullName evidence="1">Uncharacterized protein</fullName>
    </submittedName>
</protein>
<accession>H0ECH8</accession>
<dbReference type="HOGENOM" id="CLU_1069795_0_0_1"/>
<evidence type="ECO:0000313" key="1">
    <source>
        <dbReference type="EMBL" id="EHL03764.1"/>
    </source>
</evidence>
<dbReference type="InParanoid" id="H0ECH8"/>
<reference evidence="1 2" key="1">
    <citation type="journal article" date="2012" name="Eukaryot. Cell">
        <title>Genome sequence of the fungus Glarea lozoyensis: the first genome sequence of a species from the Helotiaceae family.</title>
        <authorList>
            <person name="Youssar L."/>
            <person name="Gruening B.A."/>
            <person name="Erxleben A."/>
            <person name="Guenther S."/>
            <person name="Huettel W."/>
        </authorList>
    </citation>
    <scope>NUCLEOTIDE SEQUENCE [LARGE SCALE GENOMIC DNA]</scope>
    <source>
        <strain evidence="2">ATCC 74030 / MF5533</strain>
    </source>
</reference>
<proteinExistence type="predicted"/>
<dbReference type="Proteomes" id="UP000005446">
    <property type="component" value="Unassembled WGS sequence"/>
</dbReference>
<dbReference type="AlphaFoldDB" id="H0ECH8"/>
<name>H0ECH8_GLAL7</name>
<evidence type="ECO:0000313" key="2">
    <source>
        <dbReference type="Proteomes" id="UP000005446"/>
    </source>
</evidence>
<gene>
    <name evidence="1" type="ORF">M7I_0116</name>
</gene>
<dbReference type="OrthoDB" id="3564290at2759"/>
<organism evidence="1 2">
    <name type="scientific">Glarea lozoyensis (strain ATCC 74030 / MF5533)</name>
    <dbReference type="NCBI Taxonomy" id="1104152"/>
    <lineage>
        <taxon>Eukaryota</taxon>
        <taxon>Fungi</taxon>
        <taxon>Dikarya</taxon>
        <taxon>Ascomycota</taxon>
        <taxon>Pezizomycotina</taxon>
        <taxon>Leotiomycetes</taxon>
        <taxon>Helotiales</taxon>
        <taxon>Helotiaceae</taxon>
        <taxon>Glarea</taxon>
    </lineage>
</organism>
<comment type="caution">
    <text evidence="1">The sequence shown here is derived from an EMBL/GenBank/DDBJ whole genome shotgun (WGS) entry which is preliminary data.</text>
</comment>